<dbReference type="InterPro" id="IPR001507">
    <property type="entry name" value="ZP_dom"/>
</dbReference>
<evidence type="ECO:0000256" key="1">
    <source>
        <dbReference type="ARBA" id="ARBA00023157"/>
    </source>
</evidence>
<evidence type="ECO:0000313" key="5">
    <source>
        <dbReference type="EMBL" id="KAI5629442.1"/>
    </source>
</evidence>
<proteinExistence type="predicted"/>
<dbReference type="GO" id="GO:0031012">
    <property type="term" value="C:extracellular matrix"/>
    <property type="evidence" value="ECO:0007669"/>
    <property type="project" value="TreeGrafter"/>
</dbReference>
<dbReference type="GO" id="GO:0007339">
    <property type="term" value="P:binding of sperm to zona pellucida"/>
    <property type="evidence" value="ECO:0007669"/>
    <property type="project" value="TreeGrafter"/>
</dbReference>
<comment type="caution">
    <text evidence="5">The sequence shown here is derived from an EMBL/GenBank/DDBJ whole genome shotgun (WGS) entry which is preliminary data.</text>
</comment>
<dbReference type="GO" id="GO:0035803">
    <property type="term" value="P:egg coat formation"/>
    <property type="evidence" value="ECO:0007669"/>
    <property type="project" value="TreeGrafter"/>
</dbReference>
<feature type="compositionally biased region" description="Polar residues" evidence="2">
    <location>
        <begin position="46"/>
        <end position="60"/>
    </location>
</feature>
<reference evidence="5" key="1">
    <citation type="submission" date="2018-07" db="EMBL/GenBank/DDBJ databases">
        <title>Comparative genomics of catfishes provides insights into carnivory and benthic adaptation.</title>
        <authorList>
            <person name="Zhang Y."/>
            <person name="Wang D."/>
            <person name="Peng Z."/>
            <person name="Zheng S."/>
            <person name="Shao F."/>
            <person name="Tao W."/>
        </authorList>
    </citation>
    <scope>NUCLEOTIDE SEQUENCE</scope>
    <source>
        <strain evidence="5">Chongqing</strain>
    </source>
</reference>
<keyword evidence="1" id="KW-1015">Disulfide bond</keyword>
<organism evidence="5 6">
    <name type="scientific">Silurus asotus</name>
    <name type="common">Amur catfish</name>
    <name type="synonym">Parasilurus asotus</name>
    <dbReference type="NCBI Taxonomy" id="30991"/>
    <lineage>
        <taxon>Eukaryota</taxon>
        <taxon>Metazoa</taxon>
        <taxon>Chordata</taxon>
        <taxon>Craniata</taxon>
        <taxon>Vertebrata</taxon>
        <taxon>Euteleostomi</taxon>
        <taxon>Actinopterygii</taxon>
        <taxon>Neopterygii</taxon>
        <taxon>Teleostei</taxon>
        <taxon>Ostariophysi</taxon>
        <taxon>Siluriformes</taxon>
        <taxon>Siluridae</taxon>
        <taxon>Silurus</taxon>
    </lineage>
</organism>
<gene>
    <name evidence="5" type="ORF">C0J50_2374</name>
</gene>
<dbReference type="PANTHER" id="PTHR11576:SF2">
    <property type="entry name" value="ZONA PELLUCIDA SPERM-BINDING PROTEIN 3"/>
    <property type="match status" value="1"/>
</dbReference>
<dbReference type="InterPro" id="IPR042235">
    <property type="entry name" value="ZP-C_dom"/>
</dbReference>
<dbReference type="Gene3D" id="2.60.40.4100">
    <property type="entry name" value="Zona pellucida, ZP-C domain"/>
    <property type="match status" value="1"/>
</dbReference>
<dbReference type="Pfam" id="PF00100">
    <property type="entry name" value="Zona_pellucida"/>
    <property type="match status" value="1"/>
</dbReference>
<dbReference type="GO" id="GO:0032190">
    <property type="term" value="F:acrosin binding"/>
    <property type="evidence" value="ECO:0007669"/>
    <property type="project" value="TreeGrafter"/>
</dbReference>
<dbReference type="Pfam" id="PF23344">
    <property type="entry name" value="ZP-N"/>
    <property type="match status" value="1"/>
</dbReference>
<evidence type="ECO:0000259" key="4">
    <source>
        <dbReference type="PROSITE" id="PS51034"/>
    </source>
</evidence>
<dbReference type="EMBL" id="MU535751">
    <property type="protein sequence ID" value="KAI5629442.1"/>
    <property type="molecule type" value="Genomic_DNA"/>
</dbReference>
<dbReference type="FunFam" id="2.60.40.4100:FF:000002">
    <property type="entry name" value="Zona pellucida sperm-binding protein 3"/>
    <property type="match status" value="1"/>
</dbReference>
<protein>
    <submittedName>
        <fullName evidence="5">Zona pellucida glycoprotein 3a</fullName>
    </submittedName>
</protein>
<feature type="domain" description="ZP" evidence="4">
    <location>
        <begin position="1"/>
        <end position="329"/>
    </location>
</feature>
<sequence length="591" mass="64491">MGFNQVRDGLLLLVRLLSVHMTAAQWTSLENIKLSNPGQPPLQMNPGLTPQWLQSASQAGSPGYPSADQEQQVIQQQIKKLNWNFPAVPQIPTSPPLVHVDRYADPIPAQGVTVRCNETSVYVEVSKDVLGIDPTFTMASLTLGGCTPKSMDASSQVLIYESPLYGCKSRLTVTSDELVYIFTLGMSPVPIRGTPILRRADDWLSERTSNQYYLGELINIEASVLQFHHVPLRVLVDGCVATTVPDINAVPRYFFIENFGCLVDAKLTQSSSQFMPQTQANKLRFQLEAFGFQQGNSSLVYITCILKATSASSPADAEHKACSFSDNRWTAAYGADQVTNVTLVPRGNLHIGHRSPEWLRVEAITQQVEMGFNQVGLCALVLFAVGLSTAQWMDLGAVQPPAGSQATKPGQPPLQLNPGMAPQWLPSSPQAGNPPIAPLGLQFQNPSDAQGQQVIQQQVKKLDWTFPALPKLPTAQTLVHVDRQSNPVYTQGVTVSCNETAVHVEVRKDVLGHDLTNIAFLTLGGCPAQGMDAASPVLIYESLLNGCKSMLTMTGYLKEHPTSTTWMGIAAYGPNQACSWQNMYTWVQSPF</sequence>
<evidence type="ECO:0000256" key="3">
    <source>
        <dbReference type="SAM" id="SignalP"/>
    </source>
</evidence>
<feature type="signal peptide" evidence="3">
    <location>
        <begin position="1"/>
        <end position="24"/>
    </location>
</feature>
<dbReference type="PROSITE" id="PS51034">
    <property type="entry name" value="ZP_2"/>
    <property type="match status" value="1"/>
</dbReference>
<dbReference type="PANTHER" id="PTHR11576">
    <property type="entry name" value="ZONA PELLUCIDA SPERM-BINDING PROTEIN 3"/>
    <property type="match status" value="1"/>
</dbReference>
<dbReference type="AlphaFoldDB" id="A0AAD5FVH7"/>
<feature type="chain" id="PRO_5042176936" evidence="3">
    <location>
        <begin position="25"/>
        <end position="591"/>
    </location>
</feature>
<evidence type="ECO:0000256" key="2">
    <source>
        <dbReference type="SAM" id="MobiDB-lite"/>
    </source>
</evidence>
<dbReference type="Proteomes" id="UP001205998">
    <property type="component" value="Unassembled WGS sequence"/>
</dbReference>
<keyword evidence="6" id="KW-1185">Reference proteome</keyword>
<feature type="region of interest" description="Disordered" evidence="2">
    <location>
        <begin position="37"/>
        <end position="70"/>
    </location>
</feature>
<name>A0AAD5FVH7_SILAS</name>
<dbReference type="InterPro" id="IPR055355">
    <property type="entry name" value="ZP-C"/>
</dbReference>
<dbReference type="GO" id="GO:2000344">
    <property type="term" value="P:positive regulation of acrosome reaction"/>
    <property type="evidence" value="ECO:0007669"/>
    <property type="project" value="TreeGrafter"/>
</dbReference>
<evidence type="ECO:0000313" key="6">
    <source>
        <dbReference type="Proteomes" id="UP001205998"/>
    </source>
</evidence>
<dbReference type="Gene3D" id="2.60.40.3210">
    <property type="entry name" value="Zona pellucida, ZP-N domain"/>
    <property type="match status" value="2"/>
</dbReference>
<dbReference type="InterPro" id="IPR055356">
    <property type="entry name" value="ZP-N"/>
</dbReference>
<keyword evidence="3" id="KW-0732">Signal</keyword>
<dbReference type="SMART" id="SM00241">
    <property type="entry name" value="ZP"/>
    <property type="match status" value="1"/>
</dbReference>
<accession>A0AAD5FVH7</accession>